<organism evidence="13 14">
    <name type="scientific">Cimex lectularius</name>
    <name type="common">Bed bug</name>
    <name type="synonym">Acanthia lectularia</name>
    <dbReference type="NCBI Taxonomy" id="79782"/>
    <lineage>
        <taxon>Eukaryota</taxon>
        <taxon>Metazoa</taxon>
        <taxon>Ecdysozoa</taxon>
        <taxon>Arthropoda</taxon>
        <taxon>Hexapoda</taxon>
        <taxon>Insecta</taxon>
        <taxon>Pterygota</taxon>
        <taxon>Neoptera</taxon>
        <taxon>Paraneoptera</taxon>
        <taxon>Hemiptera</taxon>
        <taxon>Heteroptera</taxon>
        <taxon>Panheteroptera</taxon>
        <taxon>Cimicomorpha</taxon>
        <taxon>Cimicidae</taxon>
        <taxon>Cimex</taxon>
    </lineage>
</organism>
<dbReference type="InterPro" id="IPR009006">
    <property type="entry name" value="Ala_racemase/Decarboxylase_C"/>
</dbReference>
<comment type="subunit">
    <text evidence="9">Homodimer. Only the dimer is catalytically active, as the active sites are constructed of residues from both monomers.</text>
</comment>
<dbReference type="PANTHER" id="PTHR11482">
    <property type="entry name" value="ARGININE/DIAMINOPIMELATE/ORNITHINE DECARBOXYLASE"/>
    <property type="match status" value="1"/>
</dbReference>
<comment type="catalytic activity">
    <reaction evidence="10">
        <text>L-ornithine + H(+) = putrescine + CO2</text>
        <dbReference type="Rhea" id="RHEA:22964"/>
        <dbReference type="ChEBI" id="CHEBI:15378"/>
        <dbReference type="ChEBI" id="CHEBI:16526"/>
        <dbReference type="ChEBI" id="CHEBI:46911"/>
        <dbReference type="ChEBI" id="CHEBI:326268"/>
        <dbReference type="EC" id="4.1.1.17"/>
    </reaction>
</comment>
<reference evidence="13" key="1">
    <citation type="submission" date="2022-01" db="UniProtKB">
        <authorList>
            <consortium name="EnsemblMetazoa"/>
        </authorList>
    </citation>
    <scope>IDENTIFICATION</scope>
</reference>
<dbReference type="AlphaFoldDB" id="A0A8I6S972"/>
<dbReference type="InterPro" id="IPR022657">
    <property type="entry name" value="De-COase2_CS"/>
</dbReference>
<dbReference type="InterPro" id="IPR000183">
    <property type="entry name" value="Orn/DAP/Arg_de-COase"/>
</dbReference>
<evidence type="ECO:0000256" key="4">
    <source>
        <dbReference type="ARBA" id="ARBA00023115"/>
    </source>
</evidence>
<dbReference type="InterPro" id="IPR022644">
    <property type="entry name" value="De-COase2_N"/>
</dbReference>
<comment type="pathway">
    <text evidence="6">Amine and polyamine biosynthesis; putrescine biosynthesis via L-ornithine pathway; putrescine from L-ornithine: step 1/1.</text>
</comment>
<evidence type="ECO:0000256" key="2">
    <source>
        <dbReference type="ARBA" id="ARBA00008872"/>
    </source>
</evidence>
<feature type="active site" description="Proton donor" evidence="11">
    <location>
        <position position="334"/>
    </location>
</feature>
<dbReference type="SUPFAM" id="SSF51419">
    <property type="entry name" value="PLP-binding barrel"/>
    <property type="match status" value="1"/>
</dbReference>
<dbReference type="SUPFAM" id="SSF50621">
    <property type="entry name" value="Alanine racemase C-terminal domain-like"/>
    <property type="match status" value="1"/>
</dbReference>
<keyword evidence="14" id="KW-1185">Reference proteome</keyword>
<dbReference type="FunFam" id="3.20.20.10:FF:000005">
    <property type="entry name" value="Ornithine decarboxylase"/>
    <property type="match status" value="1"/>
</dbReference>
<dbReference type="PRINTS" id="PR01179">
    <property type="entry name" value="ODADCRBXLASE"/>
</dbReference>
<dbReference type="GO" id="GO:0005737">
    <property type="term" value="C:cytoplasm"/>
    <property type="evidence" value="ECO:0007669"/>
    <property type="project" value="TreeGrafter"/>
</dbReference>
<evidence type="ECO:0000256" key="3">
    <source>
        <dbReference type="ARBA" id="ARBA00022898"/>
    </source>
</evidence>
<evidence type="ECO:0000313" key="14">
    <source>
        <dbReference type="Proteomes" id="UP000494040"/>
    </source>
</evidence>
<gene>
    <name evidence="13" type="primary">106672909</name>
</gene>
<feature type="modified residue" description="N6-(pyridoxal phosphate)lysine" evidence="11">
    <location>
        <position position="64"/>
    </location>
</feature>
<dbReference type="GO" id="GO:0033387">
    <property type="term" value="P:putrescine biosynthetic process from arginine, via ornithine"/>
    <property type="evidence" value="ECO:0007669"/>
    <property type="project" value="TreeGrafter"/>
</dbReference>
<evidence type="ECO:0000256" key="7">
    <source>
        <dbReference type="ARBA" id="ARBA00034138"/>
    </source>
</evidence>
<sequence length="416" mass="46836">MKIPANNAVSVIQDGRNAWKIIEDITSSPNQEDAFFVMNLKDIVKQYEAWVNTLPNIKPYYAVKCNDSEIVLKVLSALGTNFDCASKGEIGKVLSLGVKPERIIYANPVKQISHLRYAKSVGVNLMTFDSCSELYKIREYHPYAKLVLRICADAADSQCPAMGLKFGIAPHMAHTLIKLASSLNLDIIGVSFHVGSGCRENQAYKRALDYAKDVYEQCRNYGFDIELIDIGGGFTKESFENMSSSVLEGICEHFPFFKGSFIAEPGRFFVTNAYTLATRIHSKRIDKSSHMYYINDGLYGSFNCLLFDKAEVLPIPLKKHSGPMHKSTIWGPTCDSLDLITQNFPLPEMSLGDWIIFDNMGAYTITTSTNFNGFEQPKVHHFADKETWDLLKDIIPDIFTFETAPSWFKANEKIIM</sequence>
<dbReference type="Gene3D" id="2.40.37.10">
    <property type="entry name" value="Lyase, Ornithine Decarboxylase, Chain A, domain 1"/>
    <property type="match status" value="1"/>
</dbReference>
<dbReference type="Gene3D" id="3.20.20.10">
    <property type="entry name" value="Alanine racemase"/>
    <property type="match status" value="1"/>
</dbReference>
<evidence type="ECO:0000256" key="8">
    <source>
        <dbReference type="ARBA" id="ARBA00037173"/>
    </source>
</evidence>
<name>A0A8I6S972_CIMLE</name>
<keyword evidence="3 11" id="KW-0663">Pyridoxal phosphate</keyword>
<dbReference type="GO" id="GO:0004586">
    <property type="term" value="F:ornithine decarboxylase activity"/>
    <property type="evidence" value="ECO:0007669"/>
    <property type="project" value="UniProtKB-EC"/>
</dbReference>
<evidence type="ECO:0000256" key="6">
    <source>
        <dbReference type="ARBA" id="ARBA00034115"/>
    </source>
</evidence>
<comment type="cofactor">
    <cofactor evidence="1 11">
        <name>pyridoxal 5'-phosphate</name>
        <dbReference type="ChEBI" id="CHEBI:597326"/>
    </cofactor>
</comment>
<evidence type="ECO:0000256" key="10">
    <source>
        <dbReference type="ARBA" id="ARBA00049127"/>
    </source>
</evidence>
<dbReference type="OMA" id="AYCRSMA"/>
<proteinExistence type="inferred from homology"/>
<evidence type="ECO:0000256" key="1">
    <source>
        <dbReference type="ARBA" id="ARBA00001933"/>
    </source>
</evidence>
<dbReference type="PROSITE" id="PS00878">
    <property type="entry name" value="ODR_DC_2_1"/>
    <property type="match status" value="1"/>
</dbReference>
<evidence type="ECO:0000259" key="12">
    <source>
        <dbReference type="Pfam" id="PF02784"/>
    </source>
</evidence>
<dbReference type="EnsemblMetazoa" id="XM_014404714.2">
    <property type="protein sequence ID" value="XP_014260200.1"/>
    <property type="gene ID" value="LOC106672909"/>
</dbReference>
<dbReference type="InterPro" id="IPR029066">
    <property type="entry name" value="PLP-binding_barrel"/>
</dbReference>
<dbReference type="InterPro" id="IPR022653">
    <property type="entry name" value="De-COase2_pyr-phos_BS"/>
</dbReference>
<dbReference type="InterPro" id="IPR002433">
    <property type="entry name" value="Orn_de-COase"/>
</dbReference>
<dbReference type="Pfam" id="PF02784">
    <property type="entry name" value="Orn_Arg_deC_N"/>
    <property type="match status" value="1"/>
</dbReference>
<keyword evidence="5" id="KW-0456">Lyase</keyword>
<comment type="similarity">
    <text evidence="2">Belongs to the Orn/Lys/Arg decarboxylase class-II family.</text>
</comment>
<comment type="function">
    <text evidence="8">Catalyzes the first and rate-limiting step of polyamine biosynthesis that converts ornithine into putrescine, which is the precursor for the polyamines, spermidine and spermine. Polyamines are essential for cell proliferation and are implicated in cellular processes, ranging from DNA replication to apoptosis.</text>
</comment>
<dbReference type="PRINTS" id="PR01182">
    <property type="entry name" value="ORNDCRBXLASE"/>
</dbReference>
<dbReference type="CDD" id="cd00622">
    <property type="entry name" value="PLPDE_III_ODC"/>
    <property type="match status" value="1"/>
</dbReference>
<keyword evidence="4" id="KW-0620">Polyamine biosynthesis</keyword>
<evidence type="ECO:0000256" key="5">
    <source>
        <dbReference type="ARBA" id="ARBA00023239"/>
    </source>
</evidence>
<dbReference type="Proteomes" id="UP000494040">
    <property type="component" value="Unassembled WGS sequence"/>
</dbReference>
<dbReference type="OrthoDB" id="5034579at2759"/>
<evidence type="ECO:0000256" key="9">
    <source>
        <dbReference type="ARBA" id="ARBA00046672"/>
    </source>
</evidence>
<dbReference type="EC" id="4.1.1.17" evidence="7"/>
<dbReference type="KEGG" id="clec:106672909"/>
<dbReference type="PANTHER" id="PTHR11482:SF6">
    <property type="entry name" value="ORNITHINE DECARBOXYLASE 1-RELATED"/>
    <property type="match status" value="1"/>
</dbReference>
<evidence type="ECO:0000313" key="13">
    <source>
        <dbReference type="EnsemblMetazoa" id="XP_014260200.1"/>
    </source>
</evidence>
<evidence type="ECO:0000256" key="11">
    <source>
        <dbReference type="PIRSR" id="PIRSR600183-50"/>
    </source>
</evidence>
<feature type="domain" description="Orn/DAP/Arg decarboxylase 2 N-terminal" evidence="12">
    <location>
        <begin position="41"/>
        <end position="270"/>
    </location>
</feature>
<accession>A0A8I6S972</accession>
<protein>
    <recommendedName>
        <fullName evidence="7">ornithine decarboxylase</fullName>
        <ecNumber evidence="7">4.1.1.17</ecNumber>
    </recommendedName>
</protein>
<dbReference type="PROSITE" id="PS00879">
    <property type="entry name" value="ODR_DC_2_2"/>
    <property type="match status" value="1"/>
</dbReference>